<dbReference type="InterPro" id="IPR004776">
    <property type="entry name" value="Mem_transp_PIN-like"/>
</dbReference>
<dbReference type="Pfam" id="PF03547">
    <property type="entry name" value="Mem_trans"/>
    <property type="match status" value="2"/>
</dbReference>
<dbReference type="GO" id="GO:0005886">
    <property type="term" value="C:plasma membrane"/>
    <property type="evidence" value="ECO:0007669"/>
    <property type="project" value="UniProtKB-SubCell"/>
</dbReference>
<evidence type="ECO:0000256" key="7">
    <source>
        <dbReference type="ARBA" id="ARBA00023136"/>
    </source>
</evidence>
<evidence type="ECO:0000313" key="9">
    <source>
        <dbReference type="EMBL" id="TCJ89312.1"/>
    </source>
</evidence>
<feature type="transmembrane region" description="Helical" evidence="8">
    <location>
        <begin position="6"/>
        <end position="24"/>
    </location>
</feature>
<feature type="transmembrane region" description="Helical" evidence="8">
    <location>
        <begin position="174"/>
        <end position="195"/>
    </location>
</feature>
<gene>
    <name evidence="9" type="ORF">EV695_1175</name>
</gene>
<comment type="caution">
    <text evidence="9">The sequence shown here is derived from an EMBL/GenBank/DDBJ whole genome shotgun (WGS) entry which is preliminary data.</text>
</comment>
<dbReference type="AlphaFoldDB" id="A0A4R1F942"/>
<feature type="transmembrane region" description="Helical" evidence="8">
    <location>
        <begin position="151"/>
        <end position="168"/>
    </location>
</feature>
<evidence type="ECO:0000313" key="10">
    <source>
        <dbReference type="Proteomes" id="UP000294887"/>
    </source>
</evidence>
<proteinExistence type="inferred from homology"/>
<dbReference type="RefSeq" id="WP_131904947.1">
    <property type="nucleotide sequence ID" value="NZ_BAAAFU010000008.1"/>
</dbReference>
<protein>
    <recommendedName>
        <fullName evidence="11">Permease</fullName>
    </recommendedName>
</protein>
<accession>A0A4R1F942</accession>
<dbReference type="EMBL" id="SMFQ01000002">
    <property type="protein sequence ID" value="TCJ89312.1"/>
    <property type="molecule type" value="Genomic_DNA"/>
</dbReference>
<comment type="subcellular location">
    <subcellularLocation>
        <location evidence="1">Cell membrane</location>
        <topology evidence="1">Multi-pass membrane protein</topology>
    </subcellularLocation>
</comment>
<evidence type="ECO:0000256" key="3">
    <source>
        <dbReference type="ARBA" id="ARBA00022448"/>
    </source>
</evidence>
<name>A0A4R1F942_9GAMM</name>
<evidence type="ECO:0000256" key="2">
    <source>
        <dbReference type="ARBA" id="ARBA00010145"/>
    </source>
</evidence>
<feature type="transmembrane region" description="Helical" evidence="8">
    <location>
        <begin position="116"/>
        <end position="139"/>
    </location>
</feature>
<dbReference type="GO" id="GO:0055085">
    <property type="term" value="P:transmembrane transport"/>
    <property type="evidence" value="ECO:0007669"/>
    <property type="project" value="InterPro"/>
</dbReference>
<organism evidence="9 10">
    <name type="scientific">Cocleimonas flava</name>
    <dbReference type="NCBI Taxonomy" id="634765"/>
    <lineage>
        <taxon>Bacteria</taxon>
        <taxon>Pseudomonadati</taxon>
        <taxon>Pseudomonadota</taxon>
        <taxon>Gammaproteobacteria</taxon>
        <taxon>Thiotrichales</taxon>
        <taxon>Thiotrichaceae</taxon>
        <taxon>Cocleimonas</taxon>
    </lineage>
</organism>
<evidence type="ECO:0000256" key="1">
    <source>
        <dbReference type="ARBA" id="ARBA00004651"/>
    </source>
</evidence>
<feature type="transmembrane region" description="Helical" evidence="8">
    <location>
        <begin position="207"/>
        <end position="232"/>
    </location>
</feature>
<keyword evidence="4" id="KW-1003">Cell membrane</keyword>
<evidence type="ECO:0000256" key="4">
    <source>
        <dbReference type="ARBA" id="ARBA00022475"/>
    </source>
</evidence>
<keyword evidence="7 8" id="KW-0472">Membrane</keyword>
<keyword evidence="6 8" id="KW-1133">Transmembrane helix</keyword>
<feature type="transmembrane region" description="Helical" evidence="8">
    <location>
        <begin position="238"/>
        <end position="255"/>
    </location>
</feature>
<dbReference type="Proteomes" id="UP000294887">
    <property type="component" value="Unassembled WGS sequence"/>
</dbReference>
<keyword evidence="5 8" id="KW-0812">Transmembrane</keyword>
<dbReference type="PANTHER" id="PTHR36838:SF1">
    <property type="entry name" value="SLR1864 PROTEIN"/>
    <property type="match status" value="1"/>
</dbReference>
<evidence type="ECO:0000256" key="6">
    <source>
        <dbReference type="ARBA" id="ARBA00022989"/>
    </source>
</evidence>
<evidence type="ECO:0000256" key="8">
    <source>
        <dbReference type="SAM" id="Phobius"/>
    </source>
</evidence>
<dbReference type="PANTHER" id="PTHR36838">
    <property type="entry name" value="AUXIN EFFLUX CARRIER FAMILY PROTEIN"/>
    <property type="match status" value="1"/>
</dbReference>
<sequence length="289" mass="32020">MAILFPVLFPIFVLILVGYLYAKFRHVDMEFANRTNMEIFIPALLIEALSRKSFNLIDYQLLAIAGLLVVLLSGVLAYTFAKAFKLSVPMFVPSMMFNNCGNMGLPLAILAFGEEALSAAVVLFLVSNLLHFTLGTYIVGGKISWWNLLKMPVNIATIIGLVISFTHWEMPEVIHIPIQMLSQVAIPLMLVSLGVRMTTVDLSAWRLGMIGAILCPLFSIVVAFGLLLFMPIEPAQRVQLLIFATLPPAVLNYMFAEKYNQQPTEVASMVVVGNALSLFTLALMLLYLE</sequence>
<reference evidence="9 10" key="1">
    <citation type="submission" date="2019-03" db="EMBL/GenBank/DDBJ databases">
        <title>Genomic Encyclopedia of Type Strains, Phase IV (KMG-IV): sequencing the most valuable type-strain genomes for metagenomic binning, comparative biology and taxonomic classification.</title>
        <authorList>
            <person name="Goeker M."/>
        </authorList>
    </citation>
    <scope>NUCLEOTIDE SEQUENCE [LARGE SCALE GENOMIC DNA]</scope>
    <source>
        <strain evidence="9 10">DSM 24830</strain>
    </source>
</reference>
<evidence type="ECO:0008006" key="11">
    <source>
        <dbReference type="Google" id="ProtNLM"/>
    </source>
</evidence>
<feature type="transmembrane region" description="Helical" evidence="8">
    <location>
        <begin position="267"/>
        <end position="288"/>
    </location>
</feature>
<dbReference type="InterPro" id="IPR038770">
    <property type="entry name" value="Na+/solute_symporter_sf"/>
</dbReference>
<dbReference type="Gene3D" id="1.20.1530.20">
    <property type="match status" value="1"/>
</dbReference>
<evidence type="ECO:0000256" key="5">
    <source>
        <dbReference type="ARBA" id="ARBA00022692"/>
    </source>
</evidence>
<comment type="similarity">
    <text evidence="2">Belongs to the auxin efflux carrier (TC 2.A.69) family.</text>
</comment>
<keyword evidence="3" id="KW-0813">Transport</keyword>
<dbReference type="OrthoDB" id="3238001at2"/>
<keyword evidence="10" id="KW-1185">Reference proteome</keyword>
<feature type="transmembrane region" description="Helical" evidence="8">
    <location>
        <begin position="61"/>
        <end position="81"/>
    </location>
</feature>